<evidence type="ECO:0000256" key="1">
    <source>
        <dbReference type="SAM" id="MobiDB-lite"/>
    </source>
</evidence>
<accession>A0A225CEP6</accession>
<keyword evidence="3" id="KW-1185">Reference proteome</keyword>
<evidence type="ECO:0000313" key="3">
    <source>
        <dbReference type="Proteomes" id="UP000215316"/>
    </source>
</evidence>
<feature type="compositionally biased region" description="Low complexity" evidence="1">
    <location>
        <begin position="18"/>
        <end position="35"/>
    </location>
</feature>
<comment type="caution">
    <text evidence="2">The sequence shown here is derived from an EMBL/GenBank/DDBJ whole genome shotgun (WGS) entry which is preliminary data.</text>
</comment>
<name>A0A225CEP6_9MICO</name>
<proteinExistence type="predicted"/>
<organism evidence="2 3">
    <name type="scientific">Clavibacter tessellarius</name>
    <dbReference type="NCBI Taxonomy" id="31965"/>
    <lineage>
        <taxon>Bacteria</taxon>
        <taxon>Bacillati</taxon>
        <taxon>Actinomycetota</taxon>
        <taxon>Actinomycetes</taxon>
        <taxon>Micrococcales</taxon>
        <taxon>Microbacteriaceae</taxon>
        <taxon>Clavibacter</taxon>
    </lineage>
</organism>
<feature type="compositionally biased region" description="Low complexity" evidence="1">
    <location>
        <begin position="114"/>
        <end position="123"/>
    </location>
</feature>
<gene>
    <name evidence="2" type="ORF">B5P24_15160</name>
</gene>
<dbReference type="EMBL" id="MZMQ01000001">
    <property type="protein sequence ID" value="OQJ64240.1"/>
    <property type="molecule type" value="Genomic_DNA"/>
</dbReference>
<feature type="region of interest" description="Disordered" evidence="1">
    <location>
        <begin position="1"/>
        <end position="158"/>
    </location>
</feature>
<evidence type="ECO:0000313" key="2">
    <source>
        <dbReference type="EMBL" id="OQJ64240.1"/>
    </source>
</evidence>
<reference evidence="2" key="1">
    <citation type="submission" date="2017-08" db="EMBL/GenBank/DDBJ databases">
        <title>Genomes of multiple Clavibacter strains from different subspecies.</title>
        <authorList>
            <person name="Yuan X.-K."/>
            <person name="Li X.-S."/>
            <person name="Nie J."/>
            <person name="De Boer S.H."/>
        </authorList>
    </citation>
    <scope>NUCLEOTIDE SEQUENCE [LARGE SCALE GENOMIC DNA]</scope>
    <source>
        <strain evidence="2">ATCC 33566</strain>
    </source>
</reference>
<sequence>MRPGSSRHAIRGRRSACGHGAAVRATATGRCRGTRPASDPIGGQQAAAAAAADPCGRRTTNTRGRARDGSRVPPRGAGPNWGSGPVDDARGARRRREGAPVLGNASGGGANPIAAGRRTSALARLRRLRPVPPARPRERPRLGAWQTTTTTPPPSATS</sequence>
<dbReference type="Proteomes" id="UP000215316">
    <property type="component" value="Unassembled WGS sequence"/>
</dbReference>
<protein>
    <submittedName>
        <fullName evidence="2">Uncharacterized protein</fullName>
    </submittedName>
</protein>
<feature type="compositionally biased region" description="Low complexity" evidence="1">
    <location>
        <begin position="46"/>
        <end position="63"/>
    </location>
</feature>
<dbReference type="AlphaFoldDB" id="A0A225CEP6"/>